<dbReference type="EMBL" id="KV425551">
    <property type="protein sequence ID" value="KZT30724.1"/>
    <property type="molecule type" value="Genomic_DNA"/>
</dbReference>
<protein>
    <submittedName>
        <fullName evidence="10">Uncharacterized protein</fullName>
    </submittedName>
</protein>
<evidence type="ECO:0000256" key="2">
    <source>
        <dbReference type="ARBA" id="ARBA00022737"/>
    </source>
</evidence>
<dbReference type="InterPro" id="IPR027417">
    <property type="entry name" value="P-loop_NTPase"/>
</dbReference>
<feature type="compositionally biased region" description="Acidic residues" evidence="7">
    <location>
        <begin position="177"/>
        <end position="199"/>
    </location>
</feature>
<dbReference type="InterPro" id="IPR049730">
    <property type="entry name" value="SNF2/RAD54-like_C"/>
</dbReference>
<keyword evidence="4" id="KW-0378">Hydrolase</keyword>
<dbReference type="InParanoid" id="A0A165W672"/>
<dbReference type="PROSITE" id="PS51194">
    <property type="entry name" value="HELICASE_CTER"/>
    <property type="match status" value="1"/>
</dbReference>
<proteinExistence type="predicted"/>
<dbReference type="Pfam" id="PF00176">
    <property type="entry name" value="SNF2-rel_dom"/>
    <property type="match status" value="1"/>
</dbReference>
<feature type="region of interest" description="Disordered" evidence="7">
    <location>
        <begin position="342"/>
        <end position="371"/>
    </location>
</feature>
<dbReference type="SMART" id="SM00490">
    <property type="entry name" value="HELICc"/>
    <property type="match status" value="1"/>
</dbReference>
<feature type="compositionally biased region" description="Polar residues" evidence="7">
    <location>
        <begin position="418"/>
        <end position="429"/>
    </location>
</feature>
<dbReference type="InterPro" id="IPR000953">
    <property type="entry name" value="Chromo/chromo_shadow_dom"/>
</dbReference>
<comment type="subcellular location">
    <subcellularLocation>
        <location evidence="1">Nucleus</location>
    </subcellularLocation>
</comment>
<dbReference type="SMART" id="SM00487">
    <property type="entry name" value="DEXDc"/>
    <property type="match status" value="1"/>
</dbReference>
<dbReference type="Gene3D" id="2.40.50.40">
    <property type="match status" value="1"/>
</dbReference>
<dbReference type="GO" id="GO:0003682">
    <property type="term" value="F:chromatin binding"/>
    <property type="evidence" value="ECO:0007669"/>
    <property type="project" value="TreeGrafter"/>
</dbReference>
<dbReference type="InterPro" id="IPR014001">
    <property type="entry name" value="Helicase_ATP-bd"/>
</dbReference>
<sequence length="1791" mass="203034">MSVGDPSDALESLRLEESLHQEEKPETSLDAPDHPNVSALESASLDVSLPPAEVYVEPPVLAAAEALNYKHLDDWDYDLSDEDAEPEKVIGEYEENDILYLFARHANDQVRRYVAERFALDHEDLYQDYERRKAEGDVSRVNLSSNEVHQKSRVHFRITLNSRKKTIGAARRGIPQSDDEFDAAQDSSEDESQLTDLEELDGKRTTAVVSHGRRKNVKALPFSPKKTRSRKAFIAETEGDSDVEEIMPTRRSTRTRNSARQNWRDVSNLDDELDLIADSSDESVRPKPARKKKSQRRATRPAYGHFRSVDELDVDAYSDEETAPLRQHRDVCEKCHRKPTHLLLKSAKKGKGGRRRKSRKSDEDDEDDEDDVDKLATLGGWVRCLKCPVAAHWRCLARTQQDEILRAVREKDRAHLSANPSQQDAQNPEPQKRMTLDVSETTEFLCGSCTKGGVCMGCMESVVDHLSDCLQVTNGPNSKSKEPRPDKDGDIEMIEHPSDPVAASAKEDSAAGRETALGELLFRCITCKRIAHYVHMQVPADLAKEHPSAVDLAEYYQDDMEWRCADCVSYTFAVDKVLAWRPYPATAVEPPRSKNEVPNYKNNLPREYLVKWVDRSYRRLTWVPHMWLTTMHRQKLKNFLEAGPNIVLLTEPVPEIHDQSMTLEDSAEETKGVAAESSSAPAVKTRDLFVLGAPPPPLPDAERRIPLPWKTTDRVLDALFWCPRKRGGFRRKSSKTQKRSAKSRVVEDSEEDSNEEKYADERDAAFDEGEQPSADLTETLDEWEERTGNTLSTEHAEELSDRVVWAFIKWDDMGYDEATWDCPPRKGEFGWEEYRKAFQRLIESRSVVVPSDPKTKNPRPLDGFRKRYAFKEGNQPSLGQASGLSLMPFQIDGLNWLCNNWWNLQHCILADEMGLGKTVQIATFIGTIAENWKAFPALIVVPNSTITNWVREFERWAPRLRVVPFSGEAKAREVVKHYELAHTTRQSKTTGSKYHVLITTYDTLTNPKDFTSVFKSTRRWEVLVVDEGQRLKGDGNLLFRKLNELNTVHRVLMTGTPLNNNIRELFNLMNFLDPVEWRDLEKLEKEYEVLTEDLVKQLHTRLRPYFLRRTKAEVLPLPPKNEVIVPLSMSPLQKEIYRSILSQNFKVLQSLTQASQSGSSTISKSNLKNMLMQLRKCLQHPYLVSNDIEPRGLSPTETHERLIAGSAKLRLLRNMLPKLKARGHRVLLFSQFVIALNVIEDFLVGEGYKYLRLDGDTKQSHRQKGMDEFNKPGSDVFIYILSTRAGGVGINLWSADTVIIFDPDFNPHQDLQAIARSHRFGQTKPCLVFKLVVKESAEERIMQNGKKKLVLDHLIVQNMDDDEGGKEDVQSILMFGAKALFEQDTNDSSRDINYTDQDLEKLIEKTEREGDEEDQTKQKDSGLFAFAKVWSADKDSLEELPDAGTEEQDDSWTQTLQKIMEEQETEQIKEVTGRGARRRVAMIPQQNLKDLNLDESPTKDKKKKGSRMSKSKSKSDDESDAYTGSAIPSESSDEEPSEQEDKRALSPHAMKEKMAKHQHTFDAKIPPLLPVENQPRPTLPAFERCGLCDLEHAPGSCYMTESSENLAEYRRMLLIHAGDEPVEDRRDAIQVIDETLWKRNHLHLIHGQPLLLLESHSSVPNARDLKAKKPTMSTSTSASVGPSNAAASSSFVAGPSKRPPSPLHRTSSKKAKQAGGDMPCPVCGRLPHHLVKDCPVVAKGPKSIARVIAKLDQDSSQSQTVHVLRKIMVKQKKRELAAQTATGPTMTMAID</sequence>
<feature type="compositionally biased region" description="Basic residues" evidence="7">
    <location>
        <begin position="287"/>
        <end position="299"/>
    </location>
</feature>
<dbReference type="Gene3D" id="3.40.50.300">
    <property type="entry name" value="P-loop containing nucleotide triphosphate hydrolases"/>
    <property type="match status" value="1"/>
</dbReference>
<dbReference type="STRING" id="1314782.A0A165W672"/>
<reference evidence="10 11" key="1">
    <citation type="journal article" date="2016" name="Mol. Biol. Evol.">
        <title>Comparative Genomics of Early-Diverging Mushroom-Forming Fungi Provides Insights into the Origins of Lignocellulose Decay Capabilities.</title>
        <authorList>
            <person name="Nagy L.G."/>
            <person name="Riley R."/>
            <person name="Tritt A."/>
            <person name="Adam C."/>
            <person name="Daum C."/>
            <person name="Floudas D."/>
            <person name="Sun H."/>
            <person name="Yadav J.S."/>
            <person name="Pangilinan J."/>
            <person name="Larsson K.H."/>
            <person name="Matsuura K."/>
            <person name="Barry K."/>
            <person name="Labutti K."/>
            <person name="Kuo R."/>
            <person name="Ohm R.A."/>
            <person name="Bhattacharya S.S."/>
            <person name="Shirouzu T."/>
            <person name="Yoshinaga Y."/>
            <person name="Martin F.M."/>
            <person name="Grigoriev I.V."/>
            <person name="Hibbett D.S."/>
        </authorList>
    </citation>
    <scope>NUCLEOTIDE SEQUENCE [LARGE SCALE GENOMIC DNA]</scope>
    <source>
        <strain evidence="10 11">HHB14362 ss-1</strain>
    </source>
</reference>
<feature type="region of interest" description="Disordered" evidence="7">
    <location>
        <begin position="412"/>
        <end position="432"/>
    </location>
</feature>
<evidence type="ECO:0000256" key="4">
    <source>
        <dbReference type="ARBA" id="ARBA00022801"/>
    </source>
</evidence>
<gene>
    <name evidence="10" type="ORF">NEOLEDRAFT_1083043</name>
</gene>
<feature type="compositionally biased region" description="Basic and acidic residues" evidence="7">
    <location>
        <begin position="755"/>
        <end position="765"/>
    </location>
</feature>
<dbReference type="Gene3D" id="3.40.50.10810">
    <property type="entry name" value="Tandem AAA-ATPase domain"/>
    <property type="match status" value="1"/>
</dbReference>
<keyword evidence="11" id="KW-1185">Reference proteome</keyword>
<keyword evidence="2" id="KW-0677">Repeat</keyword>
<dbReference type="SMART" id="SM00298">
    <property type="entry name" value="CHROMO"/>
    <property type="match status" value="1"/>
</dbReference>
<dbReference type="Pfam" id="PF00271">
    <property type="entry name" value="Helicase_C"/>
    <property type="match status" value="1"/>
</dbReference>
<feature type="region of interest" description="Disordered" evidence="7">
    <location>
        <begin position="167"/>
        <end position="260"/>
    </location>
</feature>
<dbReference type="InterPro" id="IPR001650">
    <property type="entry name" value="Helicase_C-like"/>
</dbReference>
<dbReference type="GO" id="GO:0005634">
    <property type="term" value="C:nucleus"/>
    <property type="evidence" value="ECO:0007669"/>
    <property type="project" value="UniProtKB-SubCell"/>
</dbReference>
<evidence type="ECO:0000256" key="6">
    <source>
        <dbReference type="ARBA" id="ARBA00023242"/>
    </source>
</evidence>
<evidence type="ECO:0000256" key="1">
    <source>
        <dbReference type="ARBA" id="ARBA00004123"/>
    </source>
</evidence>
<dbReference type="InterPro" id="IPR038718">
    <property type="entry name" value="SNF2-like_sf"/>
</dbReference>
<name>A0A165W672_9AGAM</name>
<feature type="domain" description="Helicase ATP-binding" evidence="8">
    <location>
        <begin position="898"/>
        <end position="1075"/>
    </location>
</feature>
<dbReference type="SUPFAM" id="SSF52540">
    <property type="entry name" value="P-loop containing nucleoside triphosphate hydrolases"/>
    <property type="match status" value="2"/>
</dbReference>
<feature type="region of interest" description="Disordered" evidence="7">
    <location>
        <begin position="1"/>
        <end position="37"/>
    </location>
</feature>
<feature type="compositionally biased region" description="Basic and acidic residues" evidence="7">
    <location>
        <begin position="11"/>
        <end position="33"/>
    </location>
</feature>
<keyword evidence="3" id="KW-0547">Nucleotide-binding</keyword>
<dbReference type="GO" id="GO:0003677">
    <property type="term" value="F:DNA binding"/>
    <property type="evidence" value="ECO:0007669"/>
    <property type="project" value="TreeGrafter"/>
</dbReference>
<feature type="compositionally biased region" description="Basic residues" evidence="7">
    <location>
        <begin position="342"/>
        <end position="359"/>
    </location>
</feature>
<evidence type="ECO:0000256" key="3">
    <source>
        <dbReference type="ARBA" id="ARBA00022741"/>
    </source>
</evidence>
<feature type="region of interest" description="Disordered" evidence="7">
    <location>
        <begin position="1666"/>
        <end position="1718"/>
    </location>
</feature>
<evidence type="ECO:0000313" key="10">
    <source>
        <dbReference type="EMBL" id="KZT30724.1"/>
    </source>
</evidence>
<dbReference type="GO" id="GO:0005524">
    <property type="term" value="F:ATP binding"/>
    <property type="evidence" value="ECO:0007669"/>
    <property type="project" value="UniProtKB-KW"/>
</dbReference>
<dbReference type="Proteomes" id="UP000076761">
    <property type="component" value="Unassembled WGS sequence"/>
</dbReference>
<dbReference type="GO" id="GO:0016887">
    <property type="term" value="F:ATP hydrolysis activity"/>
    <property type="evidence" value="ECO:0007669"/>
    <property type="project" value="TreeGrafter"/>
</dbReference>
<evidence type="ECO:0000313" key="11">
    <source>
        <dbReference type="Proteomes" id="UP000076761"/>
    </source>
</evidence>
<feature type="compositionally biased region" description="Basic and acidic residues" evidence="7">
    <location>
        <begin position="479"/>
        <end position="494"/>
    </location>
</feature>
<dbReference type="GO" id="GO:0042393">
    <property type="term" value="F:histone binding"/>
    <property type="evidence" value="ECO:0007669"/>
    <property type="project" value="TreeGrafter"/>
</dbReference>
<accession>A0A165W672</accession>
<feature type="region of interest" description="Disordered" evidence="7">
    <location>
        <begin position="473"/>
        <end position="494"/>
    </location>
</feature>
<feature type="region of interest" description="Disordered" evidence="7">
    <location>
        <begin position="1464"/>
        <end position="1544"/>
    </location>
</feature>
<dbReference type="CDD" id="cd18793">
    <property type="entry name" value="SF2_C_SNF"/>
    <property type="match status" value="1"/>
</dbReference>
<dbReference type="GO" id="GO:0000785">
    <property type="term" value="C:chromatin"/>
    <property type="evidence" value="ECO:0007669"/>
    <property type="project" value="TreeGrafter"/>
</dbReference>
<dbReference type="InterPro" id="IPR016197">
    <property type="entry name" value="Chromo-like_dom_sf"/>
</dbReference>
<dbReference type="PROSITE" id="PS51192">
    <property type="entry name" value="HELICASE_ATP_BIND_1"/>
    <property type="match status" value="1"/>
</dbReference>
<feature type="domain" description="Helicase C-terminal" evidence="9">
    <location>
        <begin position="1211"/>
        <end position="1363"/>
    </location>
</feature>
<feature type="compositionally biased region" description="Basic residues" evidence="7">
    <location>
        <begin position="728"/>
        <end position="742"/>
    </location>
</feature>
<organism evidence="10 11">
    <name type="scientific">Neolentinus lepideus HHB14362 ss-1</name>
    <dbReference type="NCBI Taxonomy" id="1314782"/>
    <lineage>
        <taxon>Eukaryota</taxon>
        <taxon>Fungi</taxon>
        <taxon>Dikarya</taxon>
        <taxon>Basidiomycota</taxon>
        <taxon>Agaricomycotina</taxon>
        <taxon>Agaricomycetes</taxon>
        <taxon>Gloeophyllales</taxon>
        <taxon>Gloeophyllaceae</taxon>
        <taxon>Neolentinus</taxon>
    </lineage>
</organism>
<dbReference type="InterPro" id="IPR000330">
    <property type="entry name" value="SNF2_N"/>
</dbReference>
<keyword evidence="5" id="KW-0067">ATP-binding</keyword>
<dbReference type="PANTHER" id="PTHR45623:SF17">
    <property type="entry name" value="CHROMODOMAIN-HELICASE-DNA-BINDING PROTEIN 3-RELATED"/>
    <property type="match status" value="1"/>
</dbReference>
<dbReference type="PANTHER" id="PTHR45623">
    <property type="entry name" value="CHROMODOMAIN-HELICASE-DNA-BINDING PROTEIN 3-RELATED-RELATED"/>
    <property type="match status" value="1"/>
</dbReference>
<evidence type="ECO:0000256" key="5">
    <source>
        <dbReference type="ARBA" id="ARBA00022840"/>
    </source>
</evidence>
<evidence type="ECO:0000259" key="9">
    <source>
        <dbReference type="PROSITE" id="PS51194"/>
    </source>
</evidence>
<keyword evidence="6" id="KW-0539">Nucleus</keyword>
<dbReference type="CDD" id="cd17919">
    <property type="entry name" value="DEXHc_Snf"/>
    <property type="match status" value="1"/>
</dbReference>
<evidence type="ECO:0000256" key="7">
    <source>
        <dbReference type="SAM" id="MobiDB-lite"/>
    </source>
</evidence>
<feature type="compositionally biased region" description="Basic residues" evidence="7">
    <location>
        <begin position="1500"/>
        <end position="1512"/>
    </location>
</feature>
<evidence type="ECO:0000259" key="8">
    <source>
        <dbReference type="PROSITE" id="PS51192"/>
    </source>
</evidence>
<feature type="region of interest" description="Disordered" evidence="7">
    <location>
        <begin position="728"/>
        <end position="774"/>
    </location>
</feature>
<dbReference type="OrthoDB" id="5857104at2759"/>
<dbReference type="SUPFAM" id="SSF54160">
    <property type="entry name" value="Chromo domain-like"/>
    <property type="match status" value="1"/>
</dbReference>
<feature type="compositionally biased region" description="Polar residues" evidence="7">
    <location>
        <begin position="1671"/>
        <end position="1691"/>
    </location>
</feature>
<feature type="region of interest" description="Disordered" evidence="7">
    <location>
        <begin position="277"/>
        <end position="305"/>
    </location>
</feature>
<dbReference type="GO" id="GO:0140658">
    <property type="term" value="F:ATP-dependent chromatin remodeler activity"/>
    <property type="evidence" value="ECO:0007669"/>
    <property type="project" value="TreeGrafter"/>
</dbReference>